<evidence type="ECO:0000256" key="1">
    <source>
        <dbReference type="SAM" id="MobiDB-lite"/>
    </source>
</evidence>
<comment type="caution">
    <text evidence="3">The sequence shown here is derived from an EMBL/GenBank/DDBJ whole genome shotgun (WGS) entry which is preliminary data.</text>
</comment>
<feature type="compositionally biased region" description="Polar residues" evidence="1">
    <location>
        <begin position="1002"/>
        <end position="1019"/>
    </location>
</feature>
<feature type="region of interest" description="Disordered" evidence="1">
    <location>
        <begin position="765"/>
        <end position="902"/>
    </location>
</feature>
<feature type="compositionally biased region" description="Basic and acidic residues" evidence="1">
    <location>
        <begin position="344"/>
        <end position="355"/>
    </location>
</feature>
<feature type="compositionally biased region" description="Low complexity" evidence="1">
    <location>
        <begin position="480"/>
        <end position="499"/>
    </location>
</feature>
<organism evidence="3 4">
    <name type="scientific">Rotaria socialis</name>
    <dbReference type="NCBI Taxonomy" id="392032"/>
    <lineage>
        <taxon>Eukaryota</taxon>
        <taxon>Metazoa</taxon>
        <taxon>Spiralia</taxon>
        <taxon>Gnathifera</taxon>
        <taxon>Rotifera</taxon>
        <taxon>Eurotatoria</taxon>
        <taxon>Bdelloidea</taxon>
        <taxon>Philodinida</taxon>
        <taxon>Philodinidae</taxon>
        <taxon>Rotaria</taxon>
    </lineage>
</organism>
<accession>A0A820LYJ8</accession>
<feature type="compositionally biased region" description="Basic and acidic residues" evidence="1">
    <location>
        <begin position="986"/>
        <end position="1001"/>
    </location>
</feature>
<evidence type="ECO:0000313" key="4">
    <source>
        <dbReference type="Proteomes" id="UP000663862"/>
    </source>
</evidence>
<sequence>MLPMSSSTHHTHIESNWKTYYDAKKLLRQTEQRLKDTRDYYPHVHIHNHHDNTDLSTLSSSSFILHGETSSIHAGNRSILNDDRAINNKHQLLDSEALQTIRRKISKQKIAAERRAEQLFHSQSDAGHMFESYRPHSAYSTSASLQNLHYSPYRQQRVSPPKLQPSYASHLSQSQSFPSELDTVLRNPTTSKMLPKETDLIRSNDFERQSFYQPSSRKMTKALPKDNYSLPNGRSTIQPRSASACASLTTRYQDLHSSHFLTSADPQRLKHVRRVESGHVSSGSSAKTSSITPDVWQTDPIVMKKPSSIAQQEKSLKKINASEIIIKRTKTDIEESLATINQRTDKMLKPKRDTSASKPSPIIAEKTPLKASLPKSKSDEENKKLEDLIQQKRQQHEERLKDEQDKSRKDRFKKLNEQAKETSQPYLPSSITKRSSAFTPTTPRDLTEQTRQRLLRLLGPSADYHAASTFETPSLLERCSSSSSNASTSSSSLSSSNDSVIDAQSTKLHDPLIVRSRSEPPLENGADNNNVQRHETLLRWAVNLTRDCDLVENRFKHLRSNGTQSFEAIPSSYQNLQHDDGNLRFQTSQYEINNSETLKPCTLTRLSERLNLNDYRAQSLPNVHEHHDILLERHVYHDRAAAKIQAAYRGYTVRKSLPWLNDKQKYINDEFNQRPNHRRETSTLINMDIRISNDNYPIDSTLLRYHENSTISDYPQQPIRKITTLPFYSDDYDNMPSVPISNLSTPNNQLQVPITNTNYSLNVPNTNLSSPIPSPDIHVPLPKERRRSMSPPLPPQMSPDSGRPLHHLPQSTDELADPTKQPKSTFRSQNSPINTLPSQQTRKSPLQQSLSSSSSTSTMTNRKRRSASPQQQQQQQTMNNTHSRHRTSQNSSPPTSSSESILTAREKRVRQKFNSDIELQAYEKRLKDIEKKIRQLVKRAFEIFDEKRSISSPPTVTRTNKTESATHNRSKSTNHFQDESSISEEPSIHRKDTEIIKKDNDASSNSTQPRQSDVVTSDASDLERRVRAYREQLKAKKIELEKLKQRKNKEILRRQEDELKKQIESCDHEIQTLRLQPVQQEQTVPVPSSHNLDSPVAESRKSSVPKSDKDVQSPKQEIFDNDEEKEADGRPLETPRDERDTQHDAQSISVATDIPTESEIDYVSRRGSIDNERQIIYSNGSLSIPSNKRDDSFSPSTTSSISSEKHIKSLSPQVSKSLSPPCAPSAHESIKSHSPLSAQQRIKSPSSSLVEERVKTLSQEQGFIPIHDPKHAQPSSTHDEYDEDFSEHSRSPRHSPTKIDNNDSHPESIQEDIEDKPSAHESNQSSKSSVEEQSEILVLVKKSSNITPRQPDEKPSDSKLPLNPPKIETDDTSHDISEDDEGNKRVEQDNKIDKLTEILVRTFIDEAIDQGQEIENKKSQNLTQEASEWIPADDLVSEENNKQTLTNPEEDADNDELTLPKDPDVPDKSESTTNGTNDEEELKLDLTGFEENSRKLDGSNQSLNNRLSYEPDESREVIQRKPTKKEPTTNAEGETTTPEIEHPIRPVNEGPIQPVVSHTREQVIKLCHEAITILYNQNNDFSNRSLINQTIPDSYYNFHQPDTDNEDIRRSRHAYYRMIFDLCVELLYEMFSSNFRTAKYPEWQKTKLMPKRFYRLQKPNNRDEAESFIQRKVLEILNLTPRQITYSKWRISLGRRHDTEQFENVLDEELRRMEPQWIDYDDDSLRIKFDIAEHIFDQLLQETLTDCFHIINQRLVLSSNSTGL</sequence>
<feature type="compositionally biased region" description="Basic and acidic residues" evidence="1">
    <location>
        <begin position="1512"/>
        <end position="1527"/>
    </location>
</feature>
<feature type="compositionally biased region" description="Polar residues" evidence="1">
    <location>
        <begin position="967"/>
        <end position="984"/>
    </location>
</feature>
<dbReference type="Pfam" id="PF14309">
    <property type="entry name" value="DUF4378"/>
    <property type="match status" value="1"/>
</dbReference>
<feature type="compositionally biased region" description="Polar residues" evidence="1">
    <location>
        <begin position="1176"/>
        <end position="1186"/>
    </location>
</feature>
<dbReference type="Proteomes" id="UP000663862">
    <property type="component" value="Unassembled WGS sequence"/>
</dbReference>
<feature type="region of interest" description="Disordered" evidence="1">
    <location>
        <begin position="416"/>
        <end position="449"/>
    </location>
</feature>
<feature type="compositionally biased region" description="Polar residues" evidence="1">
    <location>
        <begin position="1498"/>
        <end position="1507"/>
    </location>
</feature>
<feature type="compositionally biased region" description="Low complexity" evidence="1">
    <location>
        <begin position="1076"/>
        <end position="1087"/>
    </location>
</feature>
<dbReference type="CDD" id="cd23767">
    <property type="entry name" value="IQCD"/>
    <property type="match status" value="1"/>
</dbReference>
<dbReference type="GO" id="GO:0008017">
    <property type="term" value="F:microtubule binding"/>
    <property type="evidence" value="ECO:0007669"/>
    <property type="project" value="InterPro"/>
</dbReference>
<feature type="compositionally biased region" description="Basic and acidic residues" evidence="1">
    <location>
        <begin position="1098"/>
        <end position="1112"/>
    </location>
</feature>
<feature type="region of interest" description="Disordered" evidence="1">
    <location>
        <begin position="1411"/>
        <end position="1551"/>
    </location>
</feature>
<reference evidence="3" key="1">
    <citation type="submission" date="2021-02" db="EMBL/GenBank/DDBJ databases">
        <authorList>
            <person name="Nowell W R."/>
        </authorList>
    </citation>
    <scope>NUCLEOTIDE SEQUENCE</scope>
</reference>
<dbReference type="PANTHER" id="PTHR13958:SF3">
    <property type="entry name" value="CAP-GLY DOMAIN-CONTAINING PROTEIN-RELATED"/>
    <property type="match status" value="1"/>
</dbReference>
<name>A0A820LYJ8_9BILA</name>
<feature type="compositionally biased region" description="Basic and acidic residues" evidence="1">
    <location>
        <begin position="1367"/>
        <end position="1393"/>
    </location>
</feature>
<feature type="compositionally biased region" description="Polar residues" evidence="1">
    <location>
        <begin position="1528"/>
        <end position="1538"/>
    </location>
</feature>
<evidence type="ECO:0000313" key="3">
    <source>
        <dbReference type="EMBL" id="CAF4364887.1"/>
    </source>
</evidence>
<feature type="compositionally biased region" description="Polar residues" evidence="1">
    <location>
        <begin position="1232"/>
        <end position="1249"/>
    </location>
</feature>
<dbReference type="EMBL" id="CAJOBQ010000481">
    <property type="protein sequence ID" value="CAF4364887.1"/>
    <property type="molecule type" value="Genomic_DNA"/>
</dbReference>
<feature type="compositionally biased region" description="Polar residues" evidence="1">
    <location>
        <begin position="166"/>
        <end position="178"/>
    </location>
</feature>
<feature type="region of interest" description="Disordered" evidence="1">
    <location>
        <begin position="344"/>
        <end position="383"/>
    </location>
</feature>
<protein>
    <recommendedName>
        <fullName evidence="2">DUF4378 domain-containing protein</fullName>
    </recommendedName>
</protein>
<dbReference type="GO" id="GO:0005813">
    <property type="term" value="C:centrosome"/>
    <property type="evidence" value="ECO:0007669"/>
    <property type="project" value="InterPro"/>
</dbReference>
<dbReference type="PANTHER" id="PTHR13958">
    <property type="entry name" value="CENTROSOME-ASSOCIATED PROTEIN 350"/>
    <property type="match status" value="1"/>
</dbReference>
<feature type="compositionally biased region" description="Basic and acidic residues" evidence="1">
    <location>
        <begin position="1127"/>
        <end position="1143"/>
    </location>
</feature>
<dbReference type="GO" id="GO:0034453">
    <property type="term" value="P:microtubule anchoring"/>
    <property type="evidence" value="ECO:0007669"/>
    <property type="project" value="InterPro"/>
</dbReference>
<feature type="compositionally biased region" description="Basic and acidic residues" evidence="1">
    <location>
        <begin position="1162"/>
        <end position="1173"/>
    </location>
</feature>
<dbReference type="PROSITE" id="PS50096">
    <property type="entry name" value="IQ"/>
    <property type="match status" value="1"/>
</dbReference>
<feature type="region of interest" description="Disordered" evidence="1">
    <location>
        <begin position="478"/>
        <end position="529"/>
    </location>
</feature>
<feature type="compositionally biased region" description="Low complexity" evidence="1">
    <location>
        <begin position="846"/>
        <end position="858"/>
    </location>
</feature>
<feature type="compositionally biased region" description="Basic and acidic residues" evidence="1">
    <location>
        <begin position="1458"/>
        <end position="1470"/>
    </location>
</feature>
<dbReference type="InterPro" id="IPR028750">
    <property type="entry name" value="CEP350/CC187"/>
</dbReference>
<proteinExistence type="predicted"/>
<gene>
    <name evidence="3" type="ORF">TSG867_LOCUS10470</name>
</gene>
<dbReference type="InterPro" id="IPR025486">
    <property type="entry name" value="DUF4378"/>
</dbReference>
<feature type="compositionally biased region" description="Basic and acidic residues" evidence="1">
    <location>
        <begin position="507"/>
        <end position="520"/>
    </location>
</feature>
<feature type="region of interest" description="Disordered" evidence="1">
    <location>
        <begin position="951"/>
        <end position="1021"/>
    </location>
</feature>
<feature type="region of interest" description="Disordered" evidence="1">
    <location>
        <begin position="157"/>
        <end position="180"/>
    </location>
</feature>
<feature type="compositionally biased region" description="Low complexity" evidence="1">
    <location>
        <begin position="888"/>
        <end position="900"/>
    </location>
</feature>
<feature type="region of interest" description="Disordered" evidence="1">
    <location>
        <begin position="1076"/>
        <end position="1393"/>
    </location>
</feature>
<evidence type="ECO:0000259" key="2">
    <source>
        <dbReference type="Pfam" id="PF14309"/>
    </source>
</evidence>
<feature type="compositionally biased region" description="Low complexity" evidence="1">
    <location>
        <begin position="1193"/>
        <end position="1202"/>
    </location>
</feature>
<feature type="compositionally biased region" description="Polar residues" evidence="1">
    <location>
        <begin position="821"/>
        <end position="845"/>
    </location>
</feature>
<feature type="domain" description="DUF4378" evidence="2">
    <location>
        <begin position="1602"/>
        <end position="1742"/>
    </location>
</feature>
<feature type="compositionally biased region" description="Polar residues" evidence="1">
    <location>
        <begin position="421"/>
        <end position="442"/>
    </location>
</feature>